<sequence>MTNVPSKRGISSILGDFLLKSGDDAGKTVAREGSGVKFSKRLCLVVDDLVKESTRTCSDTNNGSSDGDKISFDADSENFDVKESQVERVQKNDPQSFGCGTFSGLSCKQRAEEWFALEMEQVYVLENQATEISEQIKGQIAKRNVRFAASIYISCRQNGIALSIREISTVSNGAEESKITSAVKSVADRLGLTPQLMHIRAVEFAKRYSTELEMDSEAVKAAEEAAEKCTKHVKRYVPK</sequence>
<dbReference type="EMBL" id="CAKOAT010086043">
    <property type="protein sequence ID" value="CAH8317534.1"/>
    <property type="molecule type" value="Genomic_DNA"/>
</dbReference>
<protein>
    <recommendedName>
        <fullName evidence="5">Transcription factor TFIIB cyclin-like domain-containing protein</fullName>
    </recommendedName>
</protein>
<keyword evidence="2" id="KW-0804">Transcription</keyword>
<name>A0ABC8J8C9_ERUVS</name>
<evidence type="ECO:0000256" key="1">
    <source>
        <dbReference type="ARBA" id="ARBA00023015"/>
    </source>
</evidence>
<dbReference type="InterPro" id="IPR036915">
    <property type="entry name" value="Cyclin-like_sf"/>
</dbReference>
<proteinExistence type="predicted"/>
<evidence type="ECO:0000313" key="4">
    <source>
        <dbReference type="Proteomes" id="UP001642260"/>
    </source>
</evidence>
<dbReference type="InterPro" id="IPR000812">
    <property type="entry name" value="TFIIB"/>
</dbReference>
<accession>A0ABC8J8C9</accession>
<dbReference type="SUPFAM" id="SSF47954">
    <property type="entry name" value="Cyclin-like"/>
    <property type="match status" value="1"/>
</dbReference>
<dbReference type="Gene3D" id="1.10.472.10">
    <property type="entry name" value="Cyclin-like"/>
    <property type="match status" value="1"/>
</dbReference>
<reference evidence="3 4" key="1">
    <citation type="submission" date="2022-03" db="EMBL/GenBank/DDBJ databases">
        <authorList>
            <person name="Macdonald S."/>
            <person name="Ahmed S."/>
            <person name="Newling K."/>
        </authorList>
    </citation>
    <scope>NUCLEOTIDE SEQUENCE [LARGE SCALE GENOMIC DNA]</scope>
</reference>
<organism evidence="3 4">
    <name type="scientific">Eruca vesicaria subsp. sativa</name>
    <name type="common">Garden rocket</name>
    <name type="synonym">Eruca sativa</name>
    <dbReference type="NCBI Taxonomy" id="29727"/>
    <lineage>
        <taxon>Eukaryota</taxon>
        <taxon>Viridiplantae</taxon>
        <taxon>Streptophyta</taxon>
        <taxon>Embryophyta</taxon>
        <taxon>Tracheophyta</taxon>
        <taxon>Spermatophyta</taxon>
        <taxon>Magnoliopsida</taxon>
        <taxon>eudicotyledons</taxon>
        <taxon>Gunneridae</taxon>
        <taxon>Pentapetalae</taxon>
        <taxon>rosids</taxon>
        <taxon>malvids</taxon>
        <taxon>Brassicales</taxon>
        <taxon>Brassicaceae</taxon>
        <taxon>Brassiceae</taxon>
        <taxon>Eruca</taxon>
    </lineage>
</organism>
<comment type="caution">
    <text evidence="3">The sequence shown here is derived from an EMBL/GenBank/DDBJ whole genome shotgun (WGS) entry which is preliminary data.</text>
</comment>
<dbReference type="AlphaFoldDB" id="A0ABC8J8C9"/>
<dbReference type="PRINTS" id="PR00685">
    <property type="entry name" value="TIFACTORIIB"/>
</dbReference>
<keyword evidence="1" id="KW-0805">Transcription regulation</keyword>
<evidence type="ECO:0000313" key="3">
    <source>
        <dbReference type="EMBL" id="CAH8317534.1"/>
    </source>
</evidence>
<evidence type="ECO:0008006" key="5">
    <source>
        <dbReference type="Google" id="ProtNLM"/>
    </source>
</evidence>
<keyword evidence="4" id="KW-1185">Reference proteome</keyword>
<gene>
    <name evidence="3" type="ORF">ERUC_LOCUS7978</name>
</gene>
<evidence type="ECO:0000256" key="2">
    <source>
        <dbReference type="ARBA" id="ARBA00023163"/>
    </source>
</evidence>
<dbReference type="Proteomes" id="UP001642260">
    <property type="component" value="Unassembled WGS sequence"/>
</dbReference>